<accession>A0A537J625</accession>
<protein>
    <submittedName>
        <fullName evidence="2">CoA-binding protein</fullName>
    </submittedName>
</protein>
<name>A0A537J625_9BACT</name>
<comment type="caution">
    <text evidence="2">The sequence shown here is derived from an EMBL/GenBank/DDBJ whole genome shotgun (WGS) entry which is preliminary data.</text>
</comment>
<dbReference type="Pfam" id="PF13380">
    <property type="entry name" value="CoA_binding_2"/>
    <property type="match status" value="1"/>
</dbReference>
<dbReference type="AlphaFoldDB" id="A0A537J625"/>
<dbReference type="EMBL" id="VBAO01000327">
    <property type="protein sequence ID" value="TMI78967.1"/>
    <property type="molecule type" value="Genomic_DNA"/>
</dbReference>
<evidence type="ECO:0000259" key="1">
    <source>
        <dbReference type="SMART" id="SM00881"/>
    </source>
</evidence>
<dbReference type="SMART" id="SM00881">
    <property type="entry name" value="CoA_binding"/>
    <property type="match status" value="1"/>
</dbReference>
<evidence type="ECO:0000313" key="3">
    <source>
        <dbReference type="Proteomes" id="UP000320048"/>
    </source>
</evidence>
<dbReference type="SUPFAM" id="SSF51735">
    <property type="entry name" value="NAD(P)-binding Rossmann-fold domains"/>
    <property type="match status" value="1"/>
</dbReference>
<dbReference type="PANTHER" id="PTHR33303">
    <property type="entry name" value="CYTOPLASMIC PROTEIN-RELATED"/>
    <property type="match status" value="1"/>
</dbReference>
<organism evidence="2 3">
    <name type="scientific">Candidatus Segetimicrobium genomatis</name>
    <dbReference type="NCBI Taxonomy" id="2569760"/>
    <lineage>
        <taxon>Bacteria</taxon>
        <taxon>Bacillati</taxon>
        <taxon>Candidatus Sysuimicrobiota</taxon>
        <taxon>Candidatus Sysuimicrobiia</taxon>
        <taxon>Candidatus Sysuimicrobiales</taxon>
        <taxon>Candidatus Segetimicrobiaceae</taxon>
        <taxon>Candidatus Segetimicrobium</taxon>
    </lineage>
</organism>
<proteinExistence type="predicted"/>
<feature type="domain" description="CoA-binding" evidence="1">
    <location>
        <begin position="23"/>
        <end position="121"/>
    </location>
</feature>
<dbReference type="Gene3D" id="3.40.50.720">
    <property type="entry name" value="NAD(P)-binding Rossmann-like Domain"/>
    <property type="match status" value="1"/>
</dbReference>
<gene>
    <name evidence="2" type="ORF">E6H04_11435</name>
</gene>
<sequence length="164" mass="17909">MSETAAHEPAARLDERAQIRWVLEHCRTVAVVGLSSNPYKDSHIVAHHLSRHRYDVVPINPTATAALGRPAYPSLAALPADLARQVDLVLVFRPSAEVPAIVEAALAHLPRLKAIWTQKGIVHDAAAARARERGLVVVQDRCIRTQHLFTRFADTPSPQKSGSG</sequence>
<dbReference type="InterPro" id="IPR003781">
    <property type="entry name" value="CoA-bd"/>
</dbReference>
<reference evidence="2 3" key="1">
    <citation type="journal article" date="2019" name="Nat. Microbiol.">
        <title>Mediterranean grassland soil C-N compound turnover is dependent on rainfall and depth, and is mediated by genomically divergent microorganisms.</title>
        <authorList>
            <person name="Diamond S."/>
            <person name="Andeer P.F."/>
            <person name="Li Z."/>
            <person name="Crits-Christoph A."/>
            <person name="Burstein D."/>
            <person name="Anantharaman K."/>
            <person name="Lane K.R."/>
            <person name="Thomas B.C."/>
            <person name="Pan C."/>
            <person name="Northen T.R."/>
            <person name="Banfield J.F."/>
        </authorList>
    </citation>
    <scope>NUCLEOTIDE SEQUENCE [LARGE SCALE GENOMIC DNA]</scope>
    <source>
        <strain evidence="2">NP_7</strain>
    </source>
</reference>
<evidence type="ECO:0000313" key="2">
    <source>
        <dbReference type="EMBL" id="TMI78967.1"/>
    </source>
</evidence>
<dbReference type="InterPro" id="IPR036291">
    <property type="entry name" value="NAD(P)-bd_dom_sf"/>
</dbReference>
<dbReference type="Proteomes" id="UP000320048">
    <property type="component" value="Unassembled WGS sequence"/>
</dbReference>
<dbReference type="PANTHER" id="PTHR33303:SF2">
    <property type="entry name" value="COA-BINDING DOMAIN-CONTAINING PROTEIN"/>
    <property type="match status" value="1"/>
</dbReference>